<feature type="transmembrane region" description="Helical" evidence="1">
    <location>
        <begin position="121"/>
        <end position="141"/>
    </location>
</feature>
<reference evidence="2 3" key="1">
    <citation type="submission" date="2017-09" db="EMBL/GenBank/DDBJ databases">
        <authorList>
            <person name="Ehlers B."/>
            <person name="Leendertz F.H."/>
        </authorList>
    </citation>
    <scope>NUCLEOTIDE SEQUENCE [LARGE SCALE GENOMIC DNA]</scope>
    <source>
        <strain evidence="2 3">Nm42</strain>
    </source>
</reference>
<name>A0A286A865_9PROT</name>
<dbReference type="RefSeq" id="WP_097104721.1">
    <property type="nucleotide sequence ID" value="NZ_OCMU01000001.1"/>
</dbReference>
<evidence type="ECO:0000313" key="2">
    <source>
        <dbReference type="EMBL" id="SOD18105.1"/>
    </source>
</evidence>
<protein>
    <submittedName>
        <fullName evidence="2">Uncharacterized protein</fullName>
    </submittedName>
</protein>
<evidence type="ECO:0000256" key="1">
    <source>
        <dbReference type="SAM" id="Phobius"/>
    </source>
</evidence>
<organism evidence="2 3">
    <name type="scientific">Nitrosomonas ureae</name>
    <dbReference type="NCBI Taxonomy" id="44577"/>
    <lineage>
        <taxon>Bacteria</taxon>
        <taxon>Pseudomonadati</taxon>
        <taxon>Pseudomonadota</taxon>
        <taxon>Betaproteobacteria</taxon>
        <taxon>Nitrosomonadales</taxon>
        <taxon>Nitrosomonadaceae</taxon>
        <taxon>Nitrosomonas</taxon>
    </lineage>
</organism>
<dbReference type="EMBL" id="OCMU01000001">
    <property type="protein sequence ID" value="SOD18105.1"/>
    <property type="molecule type" value="Genomic_DNA"/>
</dbReference>
<keyword evidence="1" id="KW-0812">Transmembrane</keyword>
<evidence type="ECO:0000313" key="3">
    <source>
        <dbReference type="Proteomes" id="UP000219335"/>
    </source>
</evidence>
<gene>
    <name evidence="2" type="ORF">SAMN06297164_1496</name>
</gene>
<proteinExistence type="predicted"/>
<feature type="transmembrane region" description="Helical" evidence="1">
    <location>
        <begin position="190"/>
        <end position="217"/>
    </location>
</feature>
<feature type="transmembrane region" description="Helical" evidence="1">
    <location>
        <begin position="74"/>
        <end position="94"/>
    </location>
</feature>
<keyword evidence="1" id="KW-0472">Membrane</keyword>
<keyword evidence="1" id="KW-1133">Transmembrane helix</keyword>
<accession>A0A286A865</accession>
<dbReference type="Proteomes" id="UP000219335">
    <property type="component" value="Unassembled WGS sequence"/>
</dbReference>
<sequence>MVFPENSRFYESTFAYLDKPFGQNQIFVPLELLGHPTSATLDLPEKLSKSIEILQTKASNKSFDYEGVKISVDLIPFFVLVASFYLITIIQMNINSLKLVDGMYIGAPSIFLDRSSFNISIVRFALLLSPLGMTLVNFSLFQDYFRIVFKLPNFDYYFYINPMELELRHGSKIANLDFLPLIDKLDISEIIFNIASLGWILLIFTSIKLTCNFWMLLRRIAVKNS</sequence>
<dbReference type="AlphaFoldDB" id="A0A286A865"/>